<name>A0ABP9GEH2_9FLAO</name>
<dbReference type="Proteomes" id="UP001501302">
    <property type="component" value="Unassembled WGS sequence"/>
</dbReference>
<dbReference type="InterPro" id="IPR010496">
    <property type="entry name" value="AL/BT2_dom"/>
</dbReference>
<proteinExistence type="predicted"/>
<evidence type="ECO:0000313" key="3">
    <source>
        <dbReference type="Proteomes" id="UP001501302"/>
    </source>
</evidence>
<evidence type="ECO:0000313" key="2">
    <source>
        <dbReference type="EMBL" id="GAA4940414.1"/>
    </source>
</evidence>
<evidence type="ECO:0000259" key="1">
    <source>
        <dbReference type="Pfam" id="PF06439"/>
    </source>
</evidence>
<reference evidence="3" key="1">
    <citation type="journal article" date="2019" name="Int. J. Syst. Evol. Microbiol.">
        <title>The Global Catalogue of Microorganisms (GCM) 10K type strain sequencing project: providing services to taxonomists for standard genome sequencing and annotation.</title>
        <authorList>
            <consortium name="The Broad Institute Genomics Platform"/>
            <consortium name="The Broad Institute Genome Sequencing Center for Infectious Disease"/>
            <person name="Wu L."/>
            <person name="Ma J."/>
        </authorList>
    </citation>
    <scope>NUCLEOTIDE SEQUENCE [LARGE SCALE GENOMIC DNA]</scope>
    <source>
        <strain evidence="3">JCM 18285</strain>
    </source>
</reference>
<feature type="domain" description="3-keto-alpha-glucoside-1,2-lyase/3-keto-2-hydroxy-glucal hydratase" evidence="1">
    <location>
        <begin position="91"/>
        <end position="275"/>
    </location>
</feature>
<dbReference type="Gene3D" id="2.60.120.560">
    <property type="entry name" value="Exo-inulinase, domain 1"/>
    <property type="match status" value="1"/>
</dbReference>
<comment type="caution">
    <text evidence="2">The sequence shown here is derived from an EMBL/GenBank/DDBJ whole genome shotgun (WGS) entry which is preliminary data.</text>
</comment>
<dbReference type="RefSeq" id="WP_345190741.1">
    <property type="nucleotide sequence ID" value="NZ_BAABJJ010000012.1"/>
</dbReference>
<dbReference type="EMBL" id="BAABJJ010000012">
    <property type="protein sequence ID" value="GAA4940414.1"/>
    <property type="molecule type" value="Genomic_DNA"/>
</dbReference>
<organism evidence="2 3">
    <name type="scientific">Algibacter agarivorans</name>
    <dbReference type="NCBI Taxonomy" id="1109741"/>
    <lineage>
        <taxon>Bacteria</taxon>
        <taxon>Pseudomonadati</taxon>
        <taxon>Bacteroidota</taxon>
        <taxon>Flavobacteriia</taxon>
        <taxon>Flavobacteriales</taxon>
        <taxon>Flavobacteriaceae</taxon>
        <taxon>Algibacter</taxon>
    </lineage>
</organism>
<accession>A0ABP9GEH2</accession>
<dbReference type="Pfam" id="PF06439">
    <property type="entry name" value="3keto-disac_hyd"/>
    <property type="match status" value="1"/>
</dbReference>
<protein>
    <submittedName>
        <fullName evidence="2">DUF1080 domain-containing protein</fullName>
    </submittedName>
</protein>
<sequence length="296" mass="33705">MKNKLGFVILLITVISTNCFSQKKKKPIELLDKELSHFDIWLSIPHPSVTNLPEKTYQSDKMNSGAPIGLNNNLKNVFSIIEENGEPILKITGEIFGCISSKEEYENYHLSVMFKWGDKKWEPRLDQKRDSGILYHCYGEHGSFWNTWKTCLEYQVQESDLGDFIPLGGNSLIPKVGSPIVDIRGDFKDEKKFDPTSEAYSIGKGYIQAASEHDAPHGDWNLLEIYVLGNNAVHIVNGHIVMVVENAKKHDGTILNKGEIQIQSEAAECYYKQLVLTPIKKFPKFIKKQVRFKSKK</sequence>
<keyword evidence="3" id="KW-1185">Reference proteome</keyword>
<gene>
    <name evidence="2" type="ORF">GCM10023314_11540</name>
</gene>